<protein>
    <recommendedName>
        <fullName evidence="2">SCP domain-containing protein</fullName>
    </recommendedName>
</protein>
<dbReference type="Ensembl" id="ENSPKIT00000028159.1">
    <property type="protein sequence ID" value="ENSPKIP00000004181.1"/>
    <property type="gene ID" value="ENSPKIG00000021398.1"/>
</dbReference>
<dbReference type="InterPro" id="IPR014044">
    <property type="entry name" value="CAP_dom"/>
</dbReference>
<dbReference type="Pfam" id="PF00188">
    <property type="entry name" value="CAP"/>
    <property type="match status" value="1"/>
</dbReference>
<proteinExistence type="predicted"/>
<evidence type="ECO:0000313" key="4">
    <source>
        <dbReference type="Proteomes" id="UP000261540"/>
    </source>
</evidence>
<name>A0A3B3QFJ8_9TELE</name>
<sequence length="79" mass="9052">MKPKPLAPPSQYLLATDRHRGNRTTHVGKPEDRTPREFLEAHNAYRQDHGAPPLTLSRELCVSAQSWSHQGHECHYRGK</sequence>
<evidence type="ECO:0000259" key="2">
    <source>
        <dbReference type="Pfam" id="PF00188"/>
    </source>
</evidence>
<evidence type="ECO:0000313" key="3">
    <source>
        <dbReference type="Ensembl" id="ENSPKIP00000004181.1"/>
    </source>
</evidence>
<evidence type="ECO:0000256" key="1">
    <source>
        <dbReference type="SAM" id="MobiDB-lite"/>
    </source>
</evidence>
<keyword evidence="4" id="KW-1185">Reference proteome</keyword>
<accession>A0A3B3QFJ8</accession>
<reference evidence="3" key="2">
    <citation type="submission" date="2025-09" db="UniProtKB">
        <authorList>
            <consortium name="Ensembl"/>
        </authorList>
    </citation>
    <scope>IDENTIFICATION</scope>
</reference>
<reference evidence="3" key="1">
    <citation type="submission" date="2025-08" db="UniProtKB">
        <authorList>
            <consortium name="Ensembl"/>
        </authorList>
    </citation>
    <scope>IDENTIFICATION</scope>
</reference>
<dbReference type="InterPro" id="IPR035940">
    <property type="entry name" value="CAP_sf"/>
</dbReference>
<feature type="domain" description="SCP" evidence="2">
    <location>
        <begin position="39"/>
        <end position="70"/>
    </location>
</feature>
<dbReference type="SUPFAM" id="SSF55797">
    <property type="entry name" value="PR-1-like"/>
    <property type="match status" value="1"/>
</dbReference>
<dbReference type="Gene3D" id="3.40.33.10">
    <property type="entry name" value="CAP"/>
    <property type="match status" value="1"/>
</dbReference>
<dbReference type="AlphaFoldDB" id="A0A3B3QFJ8"/>
<dbReference type="Proteomes" id="UP000261540">
    <property type="component" value="Unplaced"/>
</dbReference>
<organism evidence="3 4">
    <name type="scientific">Paramormyrops kingsleyae</name>
    <dbReference type="NCBI Taxonomy" id="1676925"/>
    <lineage>
        <taxon>Eukaryota</taxon>
        <taxon>Metazoa</taxon>
        <taxon>Chordata</taxon>
        <taxon>Craniata</taxon>
        <taxon>Vertebrata</taxon>
        <taxon>Euteleostomi</taxon>
        <taxon>Actinopterygii</taxon>
        <taxon>Neopterygii</taxon>
        <taxon>Teleostei</taxon>
        <taxon>Osteoglossocephala</taxon>
        <taxon>Osteoglossomorpha</taxon>
        <taxon>Osteoglossiformes</taxon>
        <taxon>Mormyridae</taxon>
        <taxon>Paramormyrops</taxon>
    </lineage>
</organism>
<feature type="region of interest" description="Disordered" evidence="1">
    <location>
        <begin position="1"/>
        <end position="35"/>
    </location>
</feature>